<comment type="similarity">
    <text evidence="2">Belongs to the CYRI family.</text>
</comment>
<sequence length="319" mass="37063">MGLVFSKDENYNEQDLIVTPTFNLENPLPIKEDQKFFKKAEDLIDEGFTILEDFKQYTGCNSLIRRAISQPSNESIRSAWIAVVPLVERQIKYFEFSNYISSFFLPGIFNRICIRTDEIEPIDYLVQHQSLVKQFLDLMDIIVMFDTIKMETPDLQNDFSYYRRFVSRKRDGYDFSKKLFKQGDGVKISLFFAQSTPMLKAFVFAVNDFKIKSGLEHKYILKTIAVLANACTNMLKKKVFKIGSIKLFCIRAIVGLILSYDQLELKGAFNPDSPIDLKNSLTLLKNYKPTQHRLISMIKFSKHFNDNTTPNHILTIFDN</sequence>
<evidence type="ECO:0000256" key="1">
    <source>
        <dbReference type="ARBA" id="ARBA00004635"/>
    </source>
</evidence>
<dbReference type="PANTHER" id="PTHR12422">
    <property type="entry name" value="GH09096P"/>
    <property type="match status" value="1"/>
</dbReference>
<comment type="subcellular location">
    <subcellularLocation>
        <location evidence="1">Membrane</location>
        <topology evidence="1">Lipid-anchor</topology>
    </subcellularLocation>
</comment>
<accession>A0ABQ8YLP2</accession>
<proteinExistence type="inferred from homology"/>
<evidence type="ECO:0000313" key="6">
    <source>
        <dbReference type="EMBL" id="KAJ6245556.1"/>
    </source>
</evidence>
<gene>
    <name evidence="6" type="ORF">M0813_19975</name>
</gene>
<organism evidence="6 7">
    <name type="scientific">Anaeramoeba flamelloides</name>
    <dbReference type="NCBI Taxonomy" id="1746091"/>
    <lineage>
        <taxon>Eukaryota</taxon>
        <taxon>Metamonada</taxon>
        <taxon>Anaeramoebidae</taxon>
        <taxon>Anaeramoeba</taxon>
    </lineage>
</organism>
<evidence type="ECO:0000256" key="3">
    <source>
        <dbReference type="ARBA" id="ARBA00023136"/>
    </source>
</evidence>
<reference evidence="6" key="1">
    <citation type="submission" date="2022-08" db="EMBL/GenBank/DDBJ databases">
        <title>Novel sulfate-reducing endosymbionts in the free-living metamonad Anaeramoeba.</title>
        <authorList>
            <person name="Jerlstrom-Hultqvist J."/>
            <person name="Cepicka I."/>
            <person name="Gallot-Lavallee L."/>
            <person name="Salas-Leiva D."/>
            <person name="Curtis B.A."/>
            <person name="Zahonova K."/>
            <person name="Pipaliya S."/>
            <person name="Dacks J."/>
            <person name="Roger A.J."/>
        </authorList>
    </citation>
    <scope>NUCLEOTIDE SEQUENCE</scope>
    <source>
        <strain evidence="6">Schooner1</strain>
    </source>
</reference>
<evidence type="ECO:0000256" key="4">
    <source>
        <dbReference type="ARBA" id="ARBA00023288"/>
    </source>
</evidence>
<dbReference type="Pfam" id="PF07159">
    <property type="entry name" value="CYRIA-B_Rac1-bd"/>
    <property type="match status" value="1"/>
</dbReference>
<dbReference type="InterPro" id="IPR009828">
    <property type="entry name" value="CYRIA/CYRIB_Rac1-bd"/>
</dbReference>
<feature type="domain" description="CYRIA/CYRIB Rac1 binding" evidence="5">
    <location>
        <begin position="22"/>
        <end position="313"/>
    </location>
</feature>
<dbReference type="InterPro" id="IPR039789">
    <property type="entry name" value="CYRI"/>
</dbReference>
<comment type="caution">
    <text evidence="6">The sequence shown here is derived from an EMBL/GenBank/DDBJ whole genome shotgun (WGS) entry which is preliminary data.</text>
</comment>
<keyword evidence="3" id="KW-0472">Membrane</keyword>
<dbReference type="Proteomes" id="UP001150062">
    <property type="component" value="Unassembled WGS sequence"/>
</dbReference>
<evidence type="ECO:0000313" key="7">
    <source>
        <dbReference type="Proteomes" id="UP001150062"/>
    </source>
</evidence>
<protein>
    <recommendedName>
        <fullName evidence="5">CYRIA/CYRIB Rac1 binding domain-containing protein</fullName>
    </recommendedName>
</protein>
<keyword evidence="7" id="KW-1185">Reference proteome</keyword>
<evidence type="ECO:0000256" key="2">
    <source>
        <dbReference type="ARBA" id="ARBA00005778"/>
    </source>
</evidence>
<dbReference type="EMBL" id="JAOAOG010000143">
    <property type="protein sequence ID" value="KAJ6245556.1"/>
    <property type="molecule type" value="Genomic_DNA"/>
</dbReference>
<evidence type="ECO:0000259" key="5">
    <source>
        <dbReference type="Pfam" id="PF07159"/>
    </source>
</evidence>
<keyword evidence="4" id="KW-0449">Lipoprotein</keyword>
<name>A0ABQ8YLP2_9EUKA</name>